<sequence>MTLFNNAQTCDRVLGTKSRTSLRRQHWWTFCARLRSTRPYVATKKTIKNRGTLLYKSERDIAKSVNAVCCFPYYR</sequence>
<dbReference type="EMBL" id="ADBV01000523">
    <property type="protein sequence ID" value="EJW87024.1"/>
    <property type="molecule type" value="Genomic_DNA"/>
</dbReference>
<name>J9FI82_WUCBA</name>
<evidence type="ECO:0000313" key="2">
    <source>
        <dbReference type="Proteomes" id="UP000004810"/>
    </source>
</evidence>
<protein>
    <submittedName>
        <fullName evidence="1">Uncharacterized protein</fullName>
    </submittedName>
</protein>
<reference evidence="2" key="1">
    <citation type="submission" date="2012-08" db="EMBL/GenBank/DDBJ databases">
        <title>The Genome Sequence of Wuchereria bancrofti.</title>
        <authorList>
            <person name="Nutman T.B."/>
            <person name="Fink D.L."/>
            <person name="Russ C."/>
            <person name="Young S."/>
            <person name="Zeng Q."/>
            <person name="Koehrsen M."/>
            <person name="Alvarado L."/>
            <person name="Berlin A."/>
            <person name="Chapman S.B."/>
            <person name="Chen Z."/>
            <person name="Freedman E."/>
            <person name="Gellesch M."/>
            <person name="Goldberg J."/>
            <person name="Griggs A."/>
            <person name="Gujja S."/>
            <person name="Heilman E.R."/>
            <person name="Heiman D."/>
            <person name="Hepburn T."/>
            <person name="Howarth C."/>
            <person name="Jen D."/>
            <person name="Larson L."/>
            <person name="Lewis B."/>
            <person name="Mehta T."/>
            <person name="Park D."/>
            <person name="Pearson M."/>
            <person name="Roberts A."/>
            <person name="Saif S."/>
            <person name="Shea T."/>
            <person name="Shenoy N."/>
            <person name="Sisk P."/>
            <person name="Stolte C."/>
            <person name="Sykes S."/>
            <person name="Walk T."/>
            <person name="White J."/>
            <person name="Yandava C."/>
            <person name="Haas B."/>
            <person name="Henn M.R."/>
            <person name="Nusbaum C."/>
            <person name="Birren B."/>
        </authorList>
    </citation>
    <scope>NUCLEOTIDE SEQUENCE [LARGE SCALE GENOMIC DNA]</scope>
    <source>
        <strain evidence="2">NA</strain>
    </source>
</reference>
<proteinExistence type="predicted"/>
<comment type="caution">
    <text evidence="1">The sequence shown here is derived from an EMBL/GenBank/DDBJ whole genome shotgun (WGS) entry which is preliminary data.</text>
</comment>
<dbReference type="Proteomes" id="UP000004810">
    <property type="component" value="Unassembled WGS sequence"/>
</dbReference>
<dbReference type="AlphaFoldDB" id="J9FI82"/>
<evidence type="ECO:0000313" key="1">
    <source>
        <dbReference type="EMBL" id="EJW87024.1"/>
    </source>
</evidence>
<gene>
    <name evidence="1" type="ORF">WUBG_02068</name>
</gene>
<accession>J9FI82</accession>
<organism evidence="1 2">
    <name type="scientific">Wuchereria bancrofti</name>
    <dbReference type="NCBI Taxonomy" id="6293"/>
    <lineage>
        <taxon>Eukaryota</taxon>
        <taxon>Metazoa</taxon>
        <taxon>Ecdysozoa</taxon>
        <taxon>Nematoda</taxon>
        <taxon>Chromadorea</taxon>
        <taxon>Rhabditida</taxon>
        <taxon>Spirurina</taxon>
        <taxon>Spiruromorpha</taxon>
        <taxon>Filarioidea</taxon>
        <taxon>Onchocercidae</taxon>
        <taxon>Wuchereria</taxon>
    </lineage>
</organism>